<evidence type="ECO:0000256" key="1">
    <source>
        <dbReference type="SAM" id="MobiDB-lite"/>
    </source>
</evidence>
<accession>Q2QMZ4</accession>
<proteinExistence type="predicted"/>
<reference evidence="2" key="3">
    <citation type="submission" date="2006-01" db="EMBL/GenBank/DDBJ databases">
        <authorList>
            <person name="Buell R."/>
        </authorList>
    </citation>
    <scope>NUCLEOTIDE SEQUENCE</scope>
</reference>
<name>Q2QMZ4_ORYSJ</name>
<sequence length="80" mass="9157">MARLELEPEMARLELEPEMARLELEPRTSTPTEAILPHNPAEGHSQGSCPYIFPLLDNQEDHLVIPELLAFLLKKDQIIR</sequence>
<evidence type="ECO:0000313" key="2">
    <source>
        <dbReference type="EMBL" id="ABA99721.1"/>
    </source>
</evidence>
<protein>
    <submittedName>
        <fullName evidence="2">Uncharacterized protein</fullName>
    </submittedName>
</protein>
<gene>
    <name evidence="2" type="ordered locus">LOC_Os12g39510</name>
</gene>
<organism evidence="2">
    <name type="scientific">Oryza sativa subsp. japonica</name>
    <name type="common">Rice</name>
    <dbReference type="NCBI Taxonomy" id="39947"/>
    <lineage>
        <taxon>Eukaryota</taxon>
        <taxon>Viridiplantae</taxon>
        <taxon>Streptophyta</taxon>
        <taxon>Embryophyta</taxon>
        <taxon>Tracheophyta</taxon>
        <taxon>Spermatophyta</taxon>
        <taxon>Magnoliopsida</taxon>
        <taxon>Liliopsida</taxon>
        <taxon>Poales</taxon>
        <taxon>Poaceae</taxon>
        <taxon>BOP clade</taxon>
        <taxon>Oryzoideae</taxon>
        <taxon>Oryzeae</taxon>
        <taxon>Oryzinae</taxon>
        <taxon>Oryza</taxon>
        <taxon>Oryza sativa</taxon>
    </lineage>
</organism>
<reference evidence="2" key="2">
    <citation type="submission" date="2005-04" db="EMBL/GenBank/DDBJ databases">
        <authorList>
            <person name="Buell C.R."/>
            <person name="Wing R.A."/>
            <person name="McCombie W.A."/>
            <person name="Ouyang S."/>
        </authorList>
    </citation>
    <scope>NUCLEOTIDE SEQUENCE</scope>
</reference>
<feature type="region of interest" description="Disordered" evidence="1">
    <location>
        <begin position="15"/>
        <end position="43"/>
    </location>
</feature>
<reference evidence="2" key="1">
    <citation type="journal article" date="2005" name="BMC Biol.">
        <title>The sequence of rice chromosomes 11 and 12, rich in disease resistance genes and recent gene duplications.</title>
        <authorList>
            <consortium name="The rice chromosomes 11 and 12 sequencing consortia"/>
        </authorList>
    </citation>
    <scope>NUCLEOTIDE SEQUENCE [LARGE SCALE GENOMIC DNA]</scope>
</reference>
<dbReference type="AlphaFoldDB" id="Q2QMZ4"/>
<feature type="compositionally biased region" description="Basic and acidic residues" evidence="1">
    <location>
        <begin position="15"/>
        <end position="26"/>
    </location>
</feature>
<dbReference type="EMBL" id="DP000011">
    <property type="protein sequence ID" value="ABA99721.1"/>
    <property type="molecule type" value="Genomic_DNA"/>
</dbReference>